<dbReference type="Pfam" id="PF00248">
    <property type="entry name" value="Aldo_ket_red"/>
    <property type="match status" value="1"/>
</dbReference>
<dbReference type="AlphaFoldDB" id="A0A226BXM4"/>
<keyword evidence="3" id="KW-1185">Reference proteome</keyword>
<reference evidence="2 3" key="1">
    <citation type="submission" date="2017-06" db="EMBL/GenBank/DDBJ databases">
        <title>Draft Genome Sequence of Natranaerobius trueperi halophilic, alkalithermophilic bacteria from soda lakes.</title>
        <authorList>
            <person name="Zhao B."/>
        </authorList>
    </citation>
    <scope>NUCLEOTIDE SEQUENCE [LARGE SCALE GENOMIC DNA]</scope>
    <source>
        <strain evidence="2 3">DSM 18760</strain>
    </source>
</reference>
<evidence type="ECO:0000259" key="1">
    <source>
        <dbReference type="Pfam" id="PF00248"/>
    </source>
</evidence>
<dbReference type="Proteomes" id="UP000214588">
    <property type="component" value="Unassembled WGS sequence"/>
</dbReference>
<sequence>MQYIINNAINLGVNYIDTAPSYGNGGSEENIGEVMKERRTEVTLATKSKERTYDGTMRSFEDSLERLKTDFIDIYLVHS</sequence>
<evidence type="ECO:0000313" key="2">
    <source>
        <dbReference type="EMBL" id="OWZ83783.1"/>
    </source>
</evidence>
<dbReference type="PANTHER" id="PTHR43312">
    <property type="entry name" value="D-THREO-ALDOSE 1-DEHYDROGENASE"/>
    <property type="match status" value="1"/>
</dbReference>
<evidence type="ECO:0000313" key="3">
    <source>
        <dbReference type="Proteomes" id="UP000214588"/>
    </source>
</evidence>
<organism evidence="2 3">
    <name type="scientific">Natranaerobius trueperi</name>
    <dbReference type="NCBI Taxonomy" id="759412"/>
    <lineage>
        <taxon>Bacteria</taxon>
        <taxon>Bacillati</taxon>
        <taxon>Bacillota</taxon>
        <taxon>Clostridia</taxon>
        <taxon>Natranaerobiales</taxon>
        <taxon>Natranaerobiaceae</taxon>
        <taxon>Natranaerobius</taxon>
    </lineage>
</organism>
<dbReference type="PANTHER" id="PTHR43312:SF1">
    <property type="entry name" value="NADP-DEPENDENT OXIDOREDUCTASE DOMAIN-CONTAINING PROTEIN"/>
    <property type="match status" value="1"/>
</dbReference>
<name>A0A226BXM4_9FIRM</name>
<dbReference type="InterPro" id="IPR023210">
    <property type="entry name" value="NADP_OxRdtase_dom"/>
</dbReference>
<dbReference type="RefSeq" id="WP_089023533.1">
    <property type="nucleotide sequence ID" value="NZ_NIQC01000012.1"/>
</dbReference>
<gene>
    <name evidence="2" type="ORF">CDO51_06730</name>
</gene>
<feature type="domain" description="NADP-dependent oxidoreductase" evidence="1">
    <location>
        <begin position="4"/>
        <end position="78"/>
    </location>
</feature>
<comment type="caution">
    <text evidence="2">The sequence shown here is derived from an EMBL/GenBank/DDBJ whole genome shotgun (WGS) entry which is preliminary data.</text>
</comment>
<dbReference type="OrthoDB" id="9773828at2"/>
<dbReference type="EMBL" id="NIQC01000012">
    <property type="protein sequence ID" value="OWZ83783.1"/>
    <property type="molecule type" value="Genomic_DNA"/>
</dbReference>
<dbReference type="InterPro" id="IPR053135">
    <property type="entry name" value="AKR2_Oxidoreductase"/>
</dbReference>
<protein>
    <recommendedName>
        <fullName evidence="1">NADP-dependent oxidoreductase domain-containing protein</fullName>
    </recommendedName>
</protein>
<dbReference type="Gene3D" id="3.20.20.100">
    <property type="entry name" value="NADP-dependent oxidoreductase domain"/>
    <property type="match status" value="1"/>
</dbReference>
<dbReference type="InterPro" id="IPR036812">
    <property type="entry name" value="NAD(P)_OxRdtase_dom_sf"/>
</dbReference>
<dbReference type="SUPFAM" id="SSF51430">
    <property type="entry name" value="NAD(P)-linked oxidoreductase"/>
    <property type="match status" value="1"/>
</dbReference>
<proteinExistence type="predicted"/>
<accession>A0A226BXM4</accession>